<dbReference type="GeneID" id="123452533"/>
<dbReference type="EMBL" id="AK375131">
    <property type="protein sequence ID" value="BAK06326.1"/>
    <property type="molecule type" value="mRNA"/>
</dbReference>
<reference evidence="1" key="1">
    <citation type="journal article" date="2011" name="Plant Physiol.">
        <title>Comprehensive sequence analysis of 24,783 barley full-length cDNAs derived from 12 clone libraries.</title>
        <authorList>
            <person name="Matsumoto T."/>
            <person name="Tanaka T."/>
            <person name="Sakai H."/>
            <person name="Amano N."/>
            <person name="Kanamori H."/>
            <person name="Kurita K."/>
            <person name="Kikuta A."/>
            <person name="Kamiya K."/>
            <person name="Yamamoto M."/>
            <person name="Ikawa H."/>
            <person name="Fujii N."/>
            <person name="Hori K."/>
            <person name="Itoh T."/>
            <person name="Sato K."/>
        </authorList>
    </citation>
    <scope>NUCLEOTIDE SEQUENCE</scope>
    <source>
        <tissue evidence="1">Flower</tissue>
    </source>
</reference>
<name>F2EG54_HORVV</name>
<dbReference type="AlphaFoldDB" id="F2EG54"/>
<sequence>MAEGVPTPTLHAWYILLHVHDATGPCIGGICVRAWPDRDGTTGHTTFPVDRAPVVSTGAEHVGPSPMLFPCPWPAVGLPGVIDALLHGHGVNVAVGSMMIDLQGVRPSARRPCMTDRYGVTCVVACRARIQLT</sequence>
<dbReference type="RefSeq" id="XP_044985128.1">
    <property type="nucleotide sequence ID" value="XM_045129193.1"/>
</dbReference>
<protein>
    <submittedName>
        <fullName evidence="1">Predicted protein</fullName>
    </submittedName>
</protein>
<organism evidence="1">
    <name type="scientific">Hordeum vulgare subsp. vulgare</name>
    <name type="common">Domesticated barley</name>
    <dbReference type="NCBI Taxonomy" id="112509"/>
    <lineage>
        <taxon>Eukaryota</taxon>
        <taxon>Viridiplantae</taxon>
        <taxon>Streptophyta</taxon>
        <taxon>Embryophyta</taxon>
        <taxon>Tracheophyta</taxon>
        <taxon>Spermatophyta</taxon>
        <taxon>Magnoliopsida</taxon>
        <taxon>Liliopsida</taxon>
        <taxon>Poales</taxon>
        <taxon>Poaceae</taxon>
        <taxon>BOP clade</taxon>
        <taxon>Pooideae</taxon>
        <taxon>Triticodae</taxon>
        <taxon>Triticeae</taxon>
        <taxon>Hordeinae</taxon>
        <taxon>Hordeum</taxon>
    </lineage>
</organism>
<evidence type="ECO:0000313" key="1">
    <source>
        <dbReference type="EMBL" id="BAK06326.1"/>
    </source>
</evidence>
<accession>F2EG54</accession>
<proteinExistence type="evidence at transcript level"/>
<dbReference type="KEGG" id="hvg:123452533"/>